<dbReference type="AlphaFoldDB" id="A0A506UIG1"/>
<dbReference type="InterPro" id="IPR009045">
    <property type="entry name" value="Zn_M74/Hedgehog-like"/>
</dbReference>
<dbReference type="OrthoDB" id="9809788at2"/>
<comment type="caution">
    <text evidence="4">The sequence shown here is derived from an EMBL/GenBank/DDBJ whole genome shotgun (WGS) entry which is preliminary data.</text>
</comment>
<feature type="region of interest" description="Disordered" evidence="1">
    <location>
        <begin position="34"/>
        <end position="85"/>
    </location>
</feature>
<feature type="compositionally biased region" description="Low complexity" evidence="1">
    <location>
        <begin position="156"/>
        <end position="170"/>
    </location>
</feature>
<feature type="signal peptide" evidence="2">
    <location>
        <begin position="1"/>
        <end position="27"/>
    </location>
</feature>
<dbReference type="EMBL" id="VHLG01000001">
    <property type="protein sequence ID" value="TPW33096.1"/>
    <property type="molecule type" value="Genomic_DNA"/>
</dbReference>
<feature type="domain" description="Extensin-like C-terminal" evidence="3">
    <location>
        <begin position="180"/>
        <end position="356"/>
    </location>
</feature>
<feature type="compositionally biased region" description="Polar residues" evidence="1">
    <location>
        <begin position="72"/>
        <end position="85"/>
    </location>
</feature>
<sequence length="357" mass="37708">MAYPSLLRRTASIAALTAALTSCSVSGLMTSFSIDTKDTSPPPQTRVATATPQQAPIPTPAPGQTATATPARSTAKTVATPSADQVVAQTSAGQGTSIDGYLGFAAEQPSVTVTRAEISTTGSTQDAVAAVIAESNPNVDPIETASIAPVSRPDMSQMPPASQSPSQSKLPQIMPLAERQCRSELAKMGVTFAEMEAIANGVHCDVPYPIKLRGLSGDIKVSPAVTINCETALSLAEWVQNDVAPAVRVRYLTGIASINTMGGYSCRRMNNGKKNTDWSEHATGNAIDIGGLTLKNGKTIEVSKKSIFAFRERGLLTAIRKDSCSYFNTVLGPGYPEHDDHLHLDLMQRNSGKHYCE</sequence>
<keyword evidence="5" id="KW-1185">Reference proteome</keyword>
<name>A0A506UIG1_9HYPH</name>
<organism evidence="4 5">
    <name type="scientific">Martelella alba</name>
    <dbReference type="NCBI Taxonomy" id="2590451"/>
    <lineage>
        <taxon>Bacteria</taxon>
        <taxon>Pseudomonadati</taxon>
        <taxon>Pseudomonadota</taxon>
        <taxon>Alphaproteobacteria</taxon>
        <taxon>Hyphomicrobiales</taxon>
        <taxon>Aurantimonadaceae</taxon>
        <taxon>Martelella</taxon>
    </lineage>
</organism>
<feature type="chain" id="PRO_5021363487" description="Extensin-like C-terminal domain-containing protein" evidence="2">
    <location>
        <begin position="28"/>
        <end position="357"/>
    </location>
</feature>
<protein>
    <recommendedName>
        <fullName evidence="3">Extensin-like C-terminal domain-containing protein</fullName>
    </recommendedName>
</protein>
<evidence type="ECO:0000313" key="5">
    <source>
        <dbReference type="Proteomes" id="UP000318801"/>
    </source>
</evidence>
<dbReference type="Proteomes" id="UP000318801">
    <property type="component" value="Unassembled WGS sequence"/>
</dbReference>
<feature type="compositionally biased region" description="Low complexity" evidence="1">
    <location>
        <begin position="62"/>
        <end position="71"/>
    </location>
</feature>
<proteinExistence type="predicted"/>
<reference evidence="4 5" key="1">
    <citation type="submission" date="2019-06" db="EMBL/GenBank/DDBJ databases">
        <authorList>
            <person name="Li M."/>
        </authorList>
    </citation>
    <scope>NUCLEOTIDE SEQUENCE [LARGE SCALE GENOMIC DNA]</scope>
    <source>
        <strain evidence="4 5">BGMRC2036</strain>
    </source>
</reference>
<evidence type="ECO:0000313" key="4">
    <source>
        <dbReference type="EMBL" id="TPW33096.1"/>
    </source>
</evidence>
<dbReference type="Gene3D" id="3.30.1380.10">
    <property type="match status" value="1"/>
</dbReference>
<evidence type="ECO:0000256" key="1">
    <source>
        <dbReference type="SAM" id="MobiDB-lite"/>
    </source>
</evidence>
<evidence type="ECO:0000259" key="3">
    <source>
        <dbReference type="Pfam" id="PF06904"/>
    </source>
</evidence>
<accession>A0A506UIG1</accession>
<dbReference type="Pfam" id="PF06904">
    <property type="entry name" value="Extensin-like_C"/>
    <property type="match status" value="1"/>
</dbReference>
<gene>
    <name evidence="4" type="ORF">FJU08_00555</name>
</gene>
<dbReference type="InterPro" id="IPR009683">
    <property type="entry name" value="Extensin-like_C"/>
</dbReference>
<keyword evidence="2" id="KW-0732">Signal</keyword>
<evidence type="ECO:0000256" key="2">
    <source>
        <dbReference type="SAM" id="SignalP"/>
    </source>
</evidence>
<feature type="region of interest" description="Disordered" evidence="1">
    <location>
        <begin position="150"/>
        <end position="170"/>
    </location>
</feature>